<name>A0AA41S7Z7_PAPNU</name>
<reference evidence="1" key="1">
    <citation type="submission" date="2022-03" db="EMBL/GenBank/DDBJ databases">
        <title>A functionally conserved STORR gene fusion in Papaver species that diverged 16.8 million years ago.</title>
        <authorList>
            <person name="Catania T."/>
        </authorList>
    </citation>
    <scope>NUCLEOTIDE SEQUENCE</scope>
    <source>
        <strain evidence="1">S-191538</strain>
    </source>
</reference>
<dbReference type="AlphaFoldDB" id="A0AA41S7Z7"/>
<evidence type="ECO:0000313" key="2">
    <source>
        <dbReference type="Proteomes" id="UP001177140"/>
    </source>
</evidence>
<keyword evidence="2" id="KW-1185">Reference proteome</keyword>
<evidence type="ECO:0000313" key="1">
    <source>
        <dbReference type="EMBL" id="MCL7034747.1"/>
    </source>
</evidence>
<proteinExistence type="predicted"/>
<gene>
    <name evidence="1" type="ORF">MKW94_029171</name>
</gene>
<accession>A0AA41S7Z7</accession>
<protein>
    <submittedName>
        <fullName evidence="1">Uncharacterized protein</fullName>
    </submittedName>
</protein>
<sequence length="174" mass="20562">YVTRIRLTRHCRHSGQPYCKPEVLGFISLSDMLFQYSKLWIPLHATMNIPFYHAARDEVSFYNIDSRSRRRTVGDMLLELKSKVQLSRPDAELRLLLIRRNIIKKVYPLNERLTNLPKRWPMRLRAEEASYCLSGFEPCSYKQVFEEEKCKGPRDKMIQVNHVNTEAFAGKINK</sequence>
<dbReference type="EMBL" id="JAJJMA010149351">
    <property type="protein sequence ID" value="MCL7034747.1"/>
    <property type="molecule type" value="Genomic_DNA"/>
</dbReference>
<organism evidence="1 2">
    <name type="scientific">Papaver nudicaule</name>
    <name type="common">Iceland poppy</name>
    <dbReference type="NCBI Taxonomy" id="74823"/>
    <lineage>
        <taxon>Eukaryota</taxon>
        <taxon>Viridiplantae</taxon>
        <taxon>Streptophyta</taxon>
        <taxon>Embryophyta</taxon>
        <taxon>Tracheophyta</taxon>
        <taxon>Spermatophyta</taxon>
        <taxon>Magnoliopsida</taxon>
        <taxon>Ranunculales</taxon>
        <taxon>Papaveraceae</taxon>
        <taxon>Papaveroideae</taxon>
        <taxon>Papaver</taxon>
    </lineage>
</organism>
<comment type="caution">
    <text evidence="1">The sequence shown here is derived from an EMBL/GenBank/DDBJ whole genome shotgun (WGS) entry which is preliminary data.</text>
</comment>
<feature type="non-terminal residue" evidence="1">
    <location>
        <position position="1"/>
    </location>
</feature>
<dbReference type="Proteomes" id="UP001177140">
    <property type="component" value="Unassembled WGS sequence"/>
</dbReference>
<feature type="non-terminal residue" evidence="1">
    <location>
        <position position="174"/>
    </location>
</feature>